<dbReference type="Proteomes" id="UP000031192">
    <property type="component" value="Unassembled WGS sequence"/>
</dbReference>
<keyword evidence="2" id="KW-0328">Glycosyltransferase</keyword>
<keyword evidence="5" id="KW-0812">Transmembrane</keyword>
<evidence type="ECO:0000313" key="6">
    <source>
        <dbReference type="EMBL" id="KID87898.1"/>
    </source>
</evidence>
<evidence type="ECO:0000313" key="7">
    <source>
        <dbReference type="Proteomes" id="UP000031192"/>
    </source>
</evidence>
<feature type="transmembrane region" description="Helical" evidence="5">
    <location>
        <begin position="26"/>
        <end position="45"/>
    </location>
</feature>
<protein>
    <submittedName>
        <fullName evidence="6">Galactosyl transferase GMA12/MNN10 family protein</fullName>
    </submittedName>
</protein>
<evidence type="ECO:0000256" key="5">
    <source>
        <dbReference type="SAM" id="Phobius"/>
    </source>
</evidence>
<dbReference type="HOGENOM" id="CLU_930928_0_0_1"/>
<organism evidence="6 7">
    <name type="scientific">Metarhizium guizhouense (strain ARSEF 977)</name>
    <dbReference type="NCBI Taxonomy" id="1276136"/>
    <lineage>
        <taxon>Eukaryota</taxon>
        <taxon>Fungi</taxon>
        <taxon>Dikarya</taxon>
        <taxon>Ascomycota</taxon>
        <taxon>Pezizomycotina</taxon>
        <taxon>Sordariomycetes</taxon>
        <taxon>Hypocreomycetidae</taxon>
        <taxon>Hypocreales</taxon>
        <taxon>Clavicipitaceae</taxon>
        <taxon>Metarhizium</taxon>
    </lineage>
</organism>
<gene>
    <name evidence="6" type="ORF">MGU_05136</name>
</gene>
<dbReference type="GO" id="GO:0006487">
    <property type="term" value="P:protein N-linked glycosylation"/>
    <property type="evidence" value="ECO:0007669"/>
    <property type="project" value="TreeGrafter"/>
</dbReference>
<keyword evidence="5" id="KW-1133">Transmembrane helix</keyword>
<keyword evidence="7" id="KW-1185">Reference proteome</keyword>
<name>A0A0B4GYM7_METGA</name>
<evidence type="ECO:0000256" key="1">
    <source>
        <dbReference type="ARBA" id="ARBA00005664"/>
    </source>
</evidence>
<dbReference type="GO" id="GO:0016757">
    <property type="term" value="F:glycosyltransferase activity"/>
    <property type="evidence" value="ECO:0007669"/>
    <property type="project" value="UniProtKB-KW"/>
</dbReference>
<comment type="caution">
    <text evidence="6">The sequence shown here is derived from an EMBL/GenBank/DDBJ whole genome shotgun (WGS) entry which is preliminary data.</text>
</comment>
<evidence type="ECO:0000256" key="3">
    <source>
        <dbReference type="ARBA" id="ARBA00022679"/>
    </source>
</evidence>
<comment type="similarity">
    <text evidence="1">Belongs to the glycosyltransferase 34 family.</text>
</comment>
<accession>A0A0B4GYM7</accession>
<evidence type="ECO:0000256" key="2">
    <source>
        <dbReference type="ARBA" id="ARBA00022676"/>
    </source>
</evidence>
<keyword evidence="5" id="KW-0472">Membrane</keyword>
<dbReference type="GO" id="GO:0000139">
    <property type="term" value="C:Golgi membrane"/>
    <property type="evidence" value="ECO:0007669"/>
    <property type="project" value="TreeGrafter"/>
</dbReference>
<proteinExistence type="inferred from homology"/>
<keyword evidence="3 6" id="KW-0808">Transferase</keyword>
<dbReference type="OrthoDB" id="407658at2759"/>
<sequence length="299" mass="33297">MGPPETEAPSYAQCFSPMSRYQKMKLGRVIAVAVAIYLLGLVYFMRDHLPTLPPPQSPPSPKSSNVPSSHKVAKVSMLYGRPNSLYERAIQSHERHAARWGYPMLVLRQDIAAGFWNKPTYLLTAVVNELSKPADERIEWMMWVDADSIIINPAIPADIFLPPADMPDIHVVASRDHNGLNTGIIFLRVHPWTVTMLAETIGYPLHHPGVDLGRNADQDVMAGIFNKSDGGPDGTGYAHAVVYMPRPLINAYEFSTGFEGDKGTSRGSRTCAGRTWRGGSTRSRRRRRSGRFPWSRRGT</sequence>
<dbReference type="Gene3D" id="3.90.550.10">
    <property type="entry name" value="Spore Coat Polysaccharide Biosynthesis Protein SpsA, Chain A"/>
    <property type="match status" value="1"/>
</dbReference>
<dbReference type="PANTHER" id="PTHR31306">
    <property type="entry name" value="ALPHA-1,6-MANNOSYLTRANSFERASE MNN11-RELATED"/>
    <property type="match status" value="1"/>
</dbReference>
<reference evidence="6 7" key="1">
    <citation type="journal article" date="2014" name="Proc. Natl. Acad. Sci. U.S.A.">
        <title>Trajectory and genomic determinants of fungal-pathogen speciation and host adaptation.</title>
        <authorList>
            <person name="Hu X."/>
            <person name="Xiao G."/>
            <person name="Zheng P."/>
            <person name="Shang Y."/>
            <person name="Su Y."/>
            <person name="Zhang X."/>
            <person name="Liu X."/>
            <person name="Zhan S."/>
            <person name="St Leger R.J."/>
            <person name="Wang C."/>
        </authorList>
    </citation>
    <scope>NUCLEOTIDE SEQUENCE [LARGE SCALE GENOMIC DNA]</scope>
    <source>
        <strain evidence="6 7">ARSEF 977</strain>
    </source>
</reference>
<dbReference type="PANTHER" id="PTHR31306:SF8">
    <property type="entry name" value="GLYCOSYLTRANSFERASE FAMILY 34 PROTEIN"/>
    <property type="match status" value="1"/>
</dbReference>
<dbReference type="InterPro" id="IPR029044">
    <property type="entry name" value="Nucleotide-diphossugar_trans"/>
</dbReference>
<dbReference type="InterPro" id="IPR008630">
    <property type="entry name" value="Glyco_trans_34"/>
</dbReference>
<dbReference type="AlphaFoldDB" id="A0A0B4GYM7"/>
<feature type="region of interest" description="Disordered" evidence="4">
    <location>
        <begin position="259"/>
        <end position="299"/>
    </location>
</feature>
<dbReference type="EMBL" id="AZNH01000014">
    <property type="protein sequence ID" value="KID87898.1"/>
    <property type="molecule type" value="Genomic_DNA"/>
</dbReference>
<evidence type="ECO:0000256" key="4">
    <source>
        <dbReference type="SAM" id="MobiDB-lite"/>
    </source>
</evidence>